<reference evidence="3" key="1">
    <citation type="submission" date="2021-12" db="EMBL/GenBank/DDBJ databases">
        <authorList>
            <person name="King R."/>
        </authorList>
    </citation>
    <scope>NUCLEOTIDE SEQUENCE</scope>
</reference>
<dbReference type="EMBL" id="OU893339">
    <property type="protein sequence ID" value="CAG9795862.1"/>
    <property type="molecule type" value="Genomic_DNA"/>
</dbReference>
<sequence>MSKAQKSIVTGNSRNSNTSSPPHKEIKMDEFKRKIMERSETTTGEYICQLVDLIGDIPKQIYSAMKREVKENLEKTAQTGLTLLVELSKEITKDVHIMEELKGRVRLGKQTEEMQTIMKEEINSITRKMEQQQQELIKHREEKRRNREDEESVTTKFLRMIDYKLENIKSREEALYDRFSDRTLKDNEMSTAIITRKLDTMEENLTAETIELERKIVERLGRKTDTEEKSMGSEMNSDLGNQIRETGREMTLEITKTIDTVLTECMQDKQNTIAYGGTAPENNTAIIINKLGNMETNIKEEITDTRKKISTDIKENTEKISKEIEKSMERETTMQMGIKALTHTRR</sequence>
<organism evidence="3 4">
    <name type="scientific">Diatraea saccharalis</name>
    <name type="common">sugarcane borer</name>
    <dbReference type="NCBI Taxonomy" id="40085"/>
    <lineage>
        <taxon>Eukaryota</taxon>
        <taxon>Metazoa</taxon>
        <taxon>Ecdysozoa</taxon>
        <taxon>Arthropoda</taxon>
        <taxon>Hexapoda</taxon>
        <taxon>Insecta</taxon>
        <taxon>Pterygota</taxon>
        <taxon>Neoptera</taxon>
        <taxon>Endopterygota</taxon>
        <taxon>Lepidoptera</taxon>
        <taxon>Glossata</taxon>
        <taxon>Ditrysia</taxon>
        <taxon>Pyraloidea</taxon>
        <taxon>Crambidae</taxon>
        <taxon>Crambinae</taxon>
        <taxon>Diatraea</taxon>
    </lineage>
</organism>
<dbReference type="AlphaFoldDB" id="A0A9N9WHZ2"/>
<accession>A0A9N9WHZ2</accession>
<keyword evidence="4" id="KW-1185">Reference proteome</keyword>
<name>A0A9N9WHZ2_9NEOP</name>
<reference evidence="3" key="2">
    <citation type="submission" date="2022-10" db="EMBL/GenBank/DDBJ databases">
        <authorList>
            <consortium name="ENA_rothamsted_submissions"/>
            <consortium name="culmorum"/>
            <person name="King R."/>
        </authorList>
    </citation>
    <scope>NUCLEOTIDE SEQUENCE</scope>
</reference>
<evidence type="ECO:0000313" key="4">
    <source>
        <dbReference type="Proteomes" id="UP001153714"/>
    </source>
</evidence>
<evidence type="ECO:0000313" key="3">
    <source>
        <dbReference type="EMBL" id="CAG9795862.1"/>
    </source>
</evidence>
<proteinExistence type="predicted"/>
<gene>
    <name evidence="3" type="ORF">DIATSA_LOCUS13097</name>
</gene>
<dbReference type="Proteomes" id="UP001153714">
    <property type="component" value="Chromosome 8"/>
</dbReference>
<feature type="region of interest" description="Disordered" evidence="2">
    <location>
        <begin position="1"/>
        <end position="28"/>
    </location>
</feature>
<feature type="coiled-coil region" evidence="1">
    <location>
        <begin position="115"/>
        <end position="149"/>
    </location>
</feature>
<protein>
    <submittedName>
        <fullName evidence="3">Uncharacterized protein</fullName>
    </submittedName>
</protein>
<feature type="compositionally biased region" description="Polar residues" evidence="2">
    <location>
        <begin position="1"/>
        <end position="21"/>
    </location>
</feature>
<keyword evidence="1" id="KW-0175">Coiled coil</keyword>
<evidence type="ECO:0000256" key="1">
    <source>
        <dbReference type="SAM" id="Coils"/>
    </source>
</evidence>
<evidence type="ECO:0000256" key="2">
    <source>
        <dbReference type="SAM" id="MobiDB-lite"/>
    </source>
</evidence>